<evidence type="ECO:0000313" key="6">
    <source>
        <dbReference type="Proteomes" id="UP000291106"/>
    </source>
</evidence>
<dbReference type="AlphaFoldDB" id="A0A411PMY6"/>
<gene>
    <name evidence="5" type="ORF">EXU30_12390</name>
</gene>
<evidence type="ECO:0000256" key="2">
    <source>
        <dbReference type="PIRSR" id="PIRSR603782-1"/>
    </source>
</evidence>
<evidence type="ECO:0000256" key="1">
    <source>
        <dbReference type="ARBA" id="ARBA00010996"/>
    </source>
</evidence>
<name>A0A411PMY6_9GAMM</name>
<dbReference type="EMBL" id="CP036200">
    <property type="protein sequence ID" value="QBF84894.1"/>
    <property type="molecule type" value="Genomic_DNA"/>
</dbReference>
<feature type="binding site" evidence="2">
    <location>
        <position position="74"/>
    </location>
    <ligand>
        <name>Cu cation</name>
        <dbReference type="ChEBI" id="CHEBI:23378"/>
    </ligand>
</feature>
<dbReference type="OrthoDB" id="9790194at2"/>
<keyword evidence="2" id="KW-0479">Metal-binding</keyword>
<reference evidence="5 6" key="1">
    <citation type="submission" date="2019-02" db="EMBL/GenBank/DDBJ databases">
        <title>Shewanella sp. D4-2 isolated from Dokdo Island.</title>
        <authorList>
            <person name="Baek K."/>
        </authorList>
    </citation>
    <scope>NUCLEOTIDE SEQUENCE [LARGE SCALE GENOMIC DNA]</scope>
    <source>
        <strain evidence="5 6">D4-2</strain>
    </source>
</reference>
<evidence type="ECO:0000313" key="5">
    <source>
        <dbReference type="EMBL" id="QBF84894.1"/>
    </source>
</evidence>
<feature type="disulfide bond" description="Redox-active" evidence="3">
    <location>
        <begin position="74"/>
        <end position="78"/>
    </location>
</feature>
<comment type="similarity">
    <text evidence="1">Belongs to the SCO1/2 family.</text>
</comment>
<dbReference type="Gene3D" id="3.40.30.10">
    <property type="entry name" value="Glutaredoxin"/>
    <property type="match status" value="1"/>
</dbReference>
<evidence type="ECO:0000256" key="3">
    <source>
        <dbReference type="PIRSR" id="PIRSR603782-2"/>
    </source>
</evidence>
<keyword evidence="4" id="KW-0732">Signal</keyword>
<feature type="binding site" evidence="2">
    <location>
        <position position="161"/>
    </location>
    <ligand>
        <name>Cu cation</name>
        <dbReference type="ChEBI" id="CHEBI:23378"/>
    </ligand>
</feature>
<keyword evidence="6" id="KW-1185">Reference proteome</keyword>
<keyword evidence="3" id="KW-1015">Disulfide bond</keyword>
<feature type="binding site" evidence="2">
    <location>
        <position position="78"/>
    </location>
    <ligand>
        <name>Cu cation</name>
        <dbReference type="ChEBI" id="CHEBI:23378"/>
    </ligand>
</feature>
<feature type="signal peptide" evidence="4">
    <location>
        <begin position="1"/>
        <end position="19"/>
    </location>
</feature>
<dbReference type="InterPro" id="IPR003782">
    <property type="entry name" value="SCO1/SenC"/>
</dbReference>
<dbReference type="KEGG" id="smai:EXU30_12390"/>
<protein>
    <submittedName>
        <fullName evidence="5">SCO family protein</fullName>
    </submittedName>
</protein>
<dbReference type="GO" id="GO:0046872">
    <property type="term" value="F:metal ion binding"/>
    <property type="evidence" value="ECO:0007669"/>
    <property type="project" value="UniProtKB-KW"/>
</dbReference>
<keyword evidence="2" id="KW-0186">Copper</keyword>
<accession>A0A411PMY6</accession>
<dbReference type="CDD" id="cd02968">
    <property type="entry name" value="SCO"/>
    <property type="match status" value="1"/>
</dbReference>
<organism evidence="5 6">
    <name type="scientific">Shewanella maritima</name>
    <dbReference type="NCBI Taxonomy" id="2520507"/>
    <lineage>
        <taxon>Bacteria</taxon>
        <taxon>Pseudomonadati</taxon>
        <taxon>Pseudomonadota</taxon>
        <taxon>Gammaproteobacteria</taxon>
        <taxon>Alteromonadales</taxon>
        <taxon>Shewanellaceae</taxon>
        <taxon>Shewanella</taxon>
    </lineage>
</organism>
<dbReference type="PANTHER" id="PTHR12151">
    <property type="entry name" value="ELECTRON TRANSPORT PROTIN SCO1/SENC FAMILY MEMBER"/>
    <property type="match status" value="1"/>
</dbReference>
<proteinExistence type="inferred from homology"/>
<evidence type="ECO:0000256" key="4">
    <source>
        <dbReference type="SAM" id="SignalP"/>
    </source>
</evidence>
<feature type="chain" id="PRO_5019234233" evidence="4">
    <location>
        <begin position="20"/>
        <end position="208"/>
    </location>
</feature>
<dbReference type="Proteomes" id="UP000291106">
    <property type="component" value="Chromosome"/>
</dbReference>
<dbReference type="SUPFAM" id="SSF52833">
    <property type="entry name" value="Thioredoxin-like"/>
    <property type="match status" value="1"/>
</dbReference>
<dbReference type="Pfam" id="PF02630">
    <property type="entry name" value="SCO1-SenC"/>
    <property type="match status" value="1"/>
</dbReference>
<dbReference type="InterPro" id="IPR036249">
    <property type="entry name" value="Thioredoxin-like_sf"/>
</dbReference>
<sequence>MKKLLLLAMVMCGLGAWFATQASKQTIPNLSTSYIFDNPRGLAPFALRDQYGNKFDNQDLQDKWSLFFIGFTSCPDICPTTLNKLSAAYPQLQQIAPNLQVVFVSADPKRDTQAKMLDYINFFNKDFKAVTADHAQLFPFSRDLGFTYAMVGDDANYQVDHSASYVLVSPKGEKFAVFKTQQQPGKAPQIINAQLISDFERIVRFQQG</sequence>
<dbReference type="PANTHER" id="PTHR12151:SF25">
    <property type="entry name" value="LINALOOL DEHYDRATASE_ISOMERASE DOMAIN-CONTAINING PROTEIN"/>
    <property type="match status" value="1"/>
</dbReference>